<dbReference type="Gene3D" id="2.30.130.110">
    <property type="match status" value="1"/>
</dbReference>
<feature type="domain" description="SAF" evidence="2">
    <location>
        <begin position="13"/>
        <end position="90"/>
    </location>
</feature>
<name>A0A4Z0QZ49_9FIRM</name>
<dbReference type="GO" id="GO:0019698">
    <property type="term" value="P:D-galacturonate catabolic process"/>
    <property type="evidence" value="ECO:0007669"/>
    <property type="project" value="TreeGrafter"/>
</dbReference>
<dbReference type="Pfam" id="PF08666">
    <property type="entry name" value="SAF"/>
    <property type="match status" value="1"/>
</dbReference>
<dbReference type="PANTHER" id="PTHR30536:SF5">
    <property type="entry name" value="ALTRONATE DEHYDRATASE"/>
    <property type="match status" value="1"/>
</dbReference>
<gene>
    <name evidence="3" type="ORF">E4K67_26180</name>
</gene>
<dbReference type="PANTHER" id="PTHR30536">
    <property type="entry name" value="ALTRONATE/GALACTARATE DEHYDRATASE"/>
    <property type="match status" value="1"/>
</dbReference>
<dbReference type="Proteomes" id="UP000298460">
    <property type="component" value="Unassembled WGS sequence"/>
</dbReference>
<dbReference type="SMART" id="SM00858">
    <property type="entry name" value="SAF"/>
    <property type="match status" value="1"/>
</dbReference>
<evidence type="ECO:0000313" key="4">
    <source>
        <dbReference type="Proteomes" id="UP000298460"/>
    </source>
</evidence>
<sequence length="98" mass="10873">MSSHKFLVHDDGDYVGVAIQDIQTGEEVLGVELHSGKEYHVKSNHDIPLGHKIALQAIKNGETILKYGENIGVATADVKIGDWVHTHNLRTARWDYGN</sequence>
<evidence type="ECO:0000259" key="2">
    <source>
        <dbReference type="SMART" id="SM00858"/>
    </source>
</evidence>
<dbReference type="RefSeq" id="WP_135552175.1">
    <property type="nucleotide sequence ID" value="NZ_SPQQ01000017.1"/>
</dbReference>
<accession>A0A4Z0QZ49</accession>
<comment type="caution">
    <text evidence="3">The sequence shown here is derived from an EMBL/GenBank/DDBJ whole genome shotgun (WGS) entry which is preliminary data.</text>
</comment>
<dbReference type="GO" id="GO:0016829">
    <property type="term" value="F:lyase activity"/>
    <property type="evidence" value="ECO:0007669"/>
    <property type="project" value="UniProtKB-KW"/>
</dbReference>
<evidence type="ECO:0000256" key="1">
    <source>
        <dbReference type="ARBA" id="ARBA00023239"/>
    </source>
</evidence>
<dbReference type="InterPro" id="IPR052172">
    <property type="entry name" value="UxaA_altronate/galactarate_dh"/>
</dbReference>
<dbReference type="EMBL" id="SPQQ01000017">
    <property type="protein sequence ID" value="TGE35223.1"/>
    <property type="molecule type" value="Genomic_DNA"/>
</dbReference>
<dbReference type="InterPro" id="IPR044144">
    <property type="entry name" value="SAF_UxaA/GarD"/>
</dbReference>
<proteinExistence type="predicted"/>
<dbReference type="AlphaFoldDB" id="A0A4Z0QZ49"/>
<protein>
    <recommendedName>
        <fullName evidence="2">SAF domain-containing protein</fullName>
    </recommendedName>
</protein>
<dbReference type="OrthoDB" id="9804574at2"/>
<organism evidence="3 4">
    <name type="scientific">Desulfosporosinus fructosivorans</name>
    <dbReference type="NCBI Taxonomy" id="2018669"/>
    <lineage>
        <taxon>Bacteria</taxon>
        <taxon>Bacillati</taxon>
        <taxon>Bacillota</taxon>
        <taxon>Clostridia</taxon>
        <taxon>Eubacteriales</taxon>
        <taxon>Desulfitobacteriaceae</taxon>
        <taxon>Desulfosporosinus</taxon>
    </lineage>
</organism>
<dbReference type="InterPro" id="IPR013974">
    <property type="entry name" value="SAF"/>
</dbReference>
<evidence type="ECO:0000313" key="3">
    <source>
        <dbReference type="EMBL" id="TGE35223.1"/>
    </source>
</evidence>
<dbReference type="CDD" id="cd11613">
    <property type="entry name" value="SAF_AH_GD"/>
    <property type="match status" value="1"/>
</dbReference>
<keyword evidence="1" id="KW-0456">Lyase</keyword>
<keyword evidence="4" id="KW-1185">Reference proteome</keyword>
<reference evidence="3 4" key="1">
    <citation type="submission" date="2019-03" db="EMBL/GenBank/DDBJ databases">
        <title>Draft Genome Sequence of Desulfosporosinus fructosivorans Strain 63.6F, Isolated from Marine Sediment in the Baltic Sea.</title>
        <authorList>
            <person name="Hausmann B."/>
            <person name="Vandieken V."/>
            <person name="Pjevac P."/>
            <person name="Schreck K."/>
            <person name="Herbold C.W."/>
            <person name="Loy A."/>
        </authorList>
    </citation>
    <scope>NUCLEOTIDE SEQUENCE [LARGE SCALE GENOMIC DNA]</scope>
    <source>
        <strain evidence="3 4">63.6F</strain>
    </source>
</reference>